<evidence type="ECO:0000313" key="2">
    <source>
        <dbReference type="Proteomes" id="UP000237916"/>
    </source>
</evidence>
<sequence>MDLVLQQAIDAHSVITFDVYDTLIYRVLYRDRDLWHLVDREYQKRNHVESIDFYRKRELSDRKARKTYPYREVTLDEIYEVFADVYGKDLADACKSLEIELEINLTFPNDPIVKAFHYALQQGKDVYIISDMYLTDATIADVLAYNDIVGYKKLFASCMYRKTKHESGELFTAVLDEIQVQPQDVLHVGNDVKADIERSKSRGLDAYLVKPANRTQYVNVTRAKSDLNYSLLYGFITKYNSSNIAEPSDAVEALSLTDVSELSKVTDTLAYRLGFDVFGPIVTGFMQWVEQQRKSYNLDSILFLARDGYVLQKISDSVRDSIDTFYSYLSRRSVVIPLLQYQQSLEDILNLYKSWQSGITLTTFFNRLGIPYDADIIRSVGLSESDTFSRAELSTDGRIQALYDCVRDRVMMNSQEQGALLYDYIRQYSTYTKIGIVDLGSGTIVEALKQYSRINHIDIEWIPLYLQNSLKPAESYIDISENYELQTALRLGYMFLEVFFTAPHGTTLGYTRTEDGAVEAVLEAYEYDAIPDSYKVRLRELHQGAIDFYKGYPVDMTRYGSIDTDTIMTNFNYFVLHPTDEDLTYWGSYPVYIDSFEPMVKCGTLSSYAANPKRLYDDFKNSVWPAGFMHAVGHSNILLRMLSRGNQLRLILRDKWGKR</sequence>
<name>A0A2S7ZAW5_9FIRM</name>
<dbReference type="Gene3D" id="1.10.150.400">
    <property type="match status" value="1"/>
</dbReference>
<keyword evidence="2" id="KW-1185">Reference proteome</keyword>
<gene>
    <name evidence="1" type="ORF">VEHSUH05_04885</name>
</gene>
<dbReference type="Gene3D" id="3.40.50.1000">
    <property type="entry name" value="HAD superfamily/HAD-like"/>
    <property type="match status" value="1"/>
</dbReference>
<proteinExistence type="predicted"/>
<dbReference type="AlphaFoldDB" id="A0A2S7ZAW5"/>
<dbReference type="InterPro" id="IPR036412">
    <property type="entry name" value="HAD-like_sf"/>
</dbReference>
<dbReference type="OrthoDB" id="9816564at2"/>
<dbReference type="SUPFAM" id="SSF56784">
    <property type="entry name" value="HAD-like"/>
    <property type="match status" value="1"/>
</dbReference>
<dbReference type="Proteomes" id="UP000237916">
    <property type="component" value="Unassembled WGS sequence"/>
</dbReference>
<protein>
    <recommendedName>
        <fullName evidence="3">Haloacid dehalogenase</fullName>
    </recommendedName>
</protein>
<dbReference type="InterPro" id="IPR023214">
    <property type="entry name" value="HAD_sf"/>
</dbReference>
<evidence type="ECO:0008006" key="3">
    <source>
        <dbReference type="Google" id="ProtNLM"/>
    </source>
</evidence>
<organism evidence="1 2">
    <name type="scientific">Veillonella denticariosi JCM 15641</name>
    <dbReference type="NCBI Taxonomy" id="1298594"/>
    <lineage>
        <taxon>Bacteria</taxon>
        <taxon>Bacillati</taxon>
        <taxon>Bacillota</taxon>
        <taxon>Negativicutes</taxon>
        <taxon>Veillonellales</taxon>
        <taxon>Veillonellaceae</taxon>
        <taxon>Veillonella</taxon>
    </lineage>
</organism>
<dbReference type="STRING" id="1298594.GCA_001312465_01880"/>
<evidence type="ECO:0000313" key="1">
    <source>
        <dbReference type="EMBL" id="PQL20404.1"/>
    </source>
</evidence>
<accession>A0A2S7ZAW5</accession>
<comment type="caution">
    <text evidence="1">The sequence shown here is derived from an EMBL/GenBank/DDBJ whole genome shotgun (WGS) entry which is preliminary data.</text>
</comment>
<dbReference type="RefSeq" id="WP_105090902.1">
    <property type="nucleotide sequence ID" value="NZ_PPDB01000003.1"/>
</dbReference>
<dbReference type="EMBL" id="PPDB01000003">
    <property type="protein sequence ID" value="PQL20404.1"/>
    <property type="molecule type" value="Genomic_DNA"/>
</dbReference>
<reference evidence="1 2" key="1">
    <citation type="submission" date="2018-01" db="EMBL/GenBank/DDBJ databases">
        <title>Draft genome sequences of clinical isolates and type strains of oral Veillonella including Veillonella infantum sp., nov.</title>
        <authorList>
            <person name="Mashima I."/>
            <person name="Liao Y.-C."/>
            <person name="Sabharwal A."/>
            <person name="Haase E.M."/>
            <person name="Nakazawa F."/>
            <person name="Scannapieco F.A."/>
        </authorList>
    </citation>
    <scope>NUCLEOTIDE SEQUENCE [LARGE SCALE GENOMIC DNA]</scope>
    <source>
        <strain evidence="1 2">JCM 15641</strain>
    </source>
</reference>